<name>A0A087TWZ8_STEMI</name>
<evidence type="ECO:0000313" key="1">
    <source>
        <dbReference type="EMBL" id="KFM69637.1"/>
    </source>
</evidence>
<organism evidence="1 2">
    <name type="scientific">Stegodyphus mimosarum</name>
    <name type="common">African social velvet spider</name>
    <dbReference type="NCBI Taxonomy" id="407821"/>
    <lineage>
        <taxon>Eukaryota</taxon>
        <taxon>Metazoa</taxon>
        <taxon>Ecdysozoa</taxon>
        <taxon>Arthropoda</taxon>
        <taxon>Chelicerata</taxon>
        <taxon>Arachnida</taxon>
        <taxon>Araneae</taxon>
        <taxon>Araneomorphae</taxon>
        <taxon>Entelegynae</taxon>
        <taxon>Eresoidea</taxon>
        <taxon>Eresidae</taxon>
        <taxon>Stegodyphus</taxon>
    </lineage>
</organism>
<sequence>LHWTATRKTTDYFYFFSHLNRTASLAQVSKKTLEITD</sequence>
<keyword evidence="2" id="KW-1185">Reference proteome</keyword>
<feature type="non-terminal residue" evidence="1">
    <location>
        <position position="1"/>
    </location>
</feature>
<dbReference type="Proteomes" id="UP000054359">
    <property type="component" value="Unassembled WGS sequence"/>
</dbReference>
<accession>A0A087TWZ8</accession>
<feature type="non-terminal residue" evidence="1">
    <location>
        <position position="37"/>
    </location>
</feature>
<gene>
    <name evidence="1" type="ORF">X975_02183</name>
</gene>
<dbReference type="AlphaFoldDB" id="A0A087TWZ8"/>
<evidence type="ECO:0000313" key="2">
    <source>
        <dbReference type="Proteomes" id="UP000054359"/>
    </source>
</evidence>
<reference evidence="1 2" key="1">
    <citation type="submission" date="2013-11" db="EMBL/GenBank/DDBJ databases">
        <title>Genome sequencing of Stegodyphus mimosarum.</title>
        <authorList>
            <person name="Bechsgaard J."/>
        </authorList>
    </citation>
    <scope>NUCLEOTIDE SEQUENCE [LARGE SCALE GENOMIC DNA]</scope>
</reference>
<dbReference type="EMBL" id="KK117127">
    <property type="protein sequence ID" value="KFM69637.1"/>
    <property type="molecule type" value="Genomic_DNA"/>
</dbReference>
<proteinExistence type="predicted"/>
<protein>
    <submittedName>
        <fullName evidence="1">Uncharacterized protein</fullName>
    </submittedName>
</protein>